<dbReference type="PANTHER" id="PTHR11527">
    <property type="entry name" value="HEAT-SHOCK PROTEIN 20 FAMILY MEMBER"/>
    <property type="match status" value="1"/>
</dbReference>
<proteinExistence type="inferred from homology"/>
<evidence type="ECO:0000256" key="2">
    <source>
        <dbReference type="RuleBase" id="RU003616"/>
    </source>
</evidence>
<dbReference type="EMBL" id="BAAADJ010000064">
    <property type="protein sequence ID" value="GAA0347983.1"/>
    <property type="molecule type" value="Genomic_DNA"/>
</dbReference>
<name>A0ABP3GMG0_9BACI</name>
<evidence type="ECO:0000259" key="3">
    <source>
        <dbReference type="PROSITE" id="PS01031"/>
    </source>
</evidence>
<comment type="similarity">
    <text evidence="1 2">Belongs to the small heat shock protein (HSP20) family.</text>
</comment>
<evidence type="ECO:0000313" key="4">
    <source>
        <dbReference type="EMBL" id="GAA0347983.1"/>
    </source>
</evidence>
<sequence>MASKYSNDKNKKDPFQEVMNTMNDFFQHRPVKGFLQSIDEFFKAPGPFSLSSFPVHVEETDEEHIITAELPGVKKEQIHIDMYDRYLTISVNNAEIVTEENTNQHILRKRTSMQKTSRTVALPHMIDEKRVKAKYQDGLLTISVPAQKGKRLRIEDH</sequence>
<dbReference type="Proteomes" id="UP001500782">
    <property type="component" value="Unassembled WGS sequence"/>
</dbReference>
<accession>A0ABP3GMG0</accession>
<gene>
    <name evidence="4" type="ORF">GCM10008967_42890</name>
</gene>
<dbReference type="Pfam" id="PF00011">
    <property type="entry name" value="HSP20"/>
    <property type="match status" value="1"/>
</dbReference>
<dbReference type="RefSeq" id="WP_343804049.1">
    <property type="nucleotide sequence ID" value="NZ_BAAADJ010000064.1"/>
</dbReference>
<keyword evidence="5" id="KW-1185">Reference proteome</keyword>
<feature type="domain" description="SHSP" evidence="3">
    <location>
        <begin position="46"/>
        <end position="157"/>
    </location>
</feature>
<organism evidence="4 5">
    <name type="scientific">Bacillus carboniphilus</name>
    <dbReference type="NCBI Taxonomy" id="86663"/>
    <lineage>
        <taxon>Bacteria</taxon>
        <taxon>Bacillati</taxon>
        <taxon>Bacillota</taxon>
        <taxon>Bacilli</taxon>
        <taxon>Bacillales</taxon>
        <taxon>Bacillaceae</taxon>
        <taxon>Bacillus</taxon>
    </lineage>
</organism>
<protein>
    <submittedName>
        <fullName evidence="4">Hsp20/alpha crystallin family protein</fullName>
    </submittedName>
</protein>
<dbReference type="InterPro" id="IPR031107">
    <property type="entry name" value="Small_HSP"/>
</dbReference>
<dbReference type="InterPro" id="IPR008978">
    <property type="entry name" value="HSP20-like_chaperone"/>
</dbReference>
<comment type="caution">
    <text evidence="4">The sequence shown here is derived from an EMBL/GenBank/DDBJ whole genome shotgun (WGS) entry which is preliminary data.</text>
</comment>
<dbReference type="PROSITE" id="PS01031">
    <property type="entry name" value="SHSP"/>
    <property type="match status" value="1"/>
</dbReference>
<evidence type="ECO:0000256" key="1">
    <source>
        <dbReference type="PROSITE-ProRule" id="PRU00285"/>
    </source>
</evidence>
<dbReference type="CDD" id="cd06464">
    <property type="entry name" value="ACD_sHsps-like"/>
    <property type="match status" value="1"/>
</dbReference>
<dbReference type="InterPro" id="IPR002068">
    <property type="entry name" value="A-crystallin/Hsp20_dom"/>
</dbReference>
<dbReference type="SUPFAM" id="SSF49764">
    <property type="entry name" value="HSP20-like chaperones"/>
    <property type="match status" value="1"/>
</dbReference>
<dbReference type="Gene3D" id="2.60.40.790">
    <property type="match status" value="1"/>
</dbReference>
<evidence type="ECO:0000313" key="5">
    <source>
        <dbReference type="Proteomes" id="UP001500782"/>
    </source>
</evidence>
<reference evidence="5" key="1">
    <citation type="journal article" date="2019" name="Int. J. Syst. Evol. Microbiol.">
        <title>The Global Catalogue of Microorganisms (GCM) 10K type strain sequencing project: providing services to taxonomists for standard genome sequencing and annotation.</title>
        <authorList>
            <consortium name="The Broad Institute Genomics Platform"/>
            <consortium name="The Broad Institute Genome Sequencing Center for Infectious Disease"/>
            <person name="Wu L."/>
            <person name="Ma J."/>
        </authorList>
    </citation>
    <scope>NUCLEOTIDE SEQUENCE [LARGE SCALE GENOMIC DNA]</scope>
    <source>
        <strain evidence="5">JCM 9731</strain>
    </source>
</reference>